<dbReference type="InterPro" id="IPR036271">
    <property type="entry name" value="Tet_transcr_reg_TetR-rel_C_sf"/>
</dbReference>
<gene>
    <name evidence="4" type="ORF">IQ251_08665</name>
</gene>
<evidence type="ECO:0000256" key="1">
    <source>
        <dbReference type="ARBA" id="ARBA00023125"/>
    </source>
</evidence>
<dbReference type="GO" id="GO:0003700">
    <property type="term" value="F:DNA-binding transcription factor activity"/>
    <property type="evidence" value="ECO:0007669"/>
    <property type="project" value="TreeGrafter"/>
</dbReference>
<name>A0A929B785_9PSEU</name>
<evidence type="ECO:0000313" key="4">
    <source>
        <dbReference type="EMBL" id="MBE9374519.1"/>
    </source>
</evidence>
<protein>
    <submittedName>
        <fullName evidence="4">TetR family transcriptional regulator</fullName>
    </submittedName>
</protein>
<dbReference type="PROSITE" id="PS50977">
    <property type="entry name" value="HTH_TETR_2"/>
    <property type="match status" value="1"/>
</dbReference>
<proteinExistence type="predicted"/>
<dbReference type="InterPro" id="IPR041678">
    <property type="entry name" value="TetR_C_16"/>
</dbReference>
<feature type="DNA-binding region" description="H-T-H motif" evidence="2">
    <location>
        <begin position="35"/>
        <end position="54"/>
    </location>
</feature>
<dbReference type="InterPro" id="IPR001647">
    <property type="entry name" value="HTH_TetR"/>
</dbReference>
<dbReference type="InterPro" id="IPR023772">
    <property type="entry name" value="DNA-bd_HTH_TetR-type_CS"/>
</dbReference>
<keyword evidence="1 2" id="KW-0238">DNA-binding</keyword>
<keyword evidence="5" id="KW-1185">Reference proteome</keyword>
<evidence type="ECO:0000313" key="5">
    <source>
        <dbReference type="Proteomes" id="UP000598360"/>
    </source>
</evidence>
<feature type="domain" description="HTH tetR-type" evidence="3">
    <location>
        <begin position="12"/>
        <end position="72"/>
    </location>
</feature>
<evidence type="ECO:0000256" key="2">
    <source>
        <dbReference type="PROSITE-ProRule" id="PRU00335"/>
    </source>
</evidence>
<dbReference type="SUPFAM" id="SSF46689">
    <property type="entry name" value="Homeodomain-like"/>
    <property type="match status" value="1"/>
</dbReference>
<dbReference type="InterPro" id="IPR050109">
    <property type="entry name" value="HTH-type_TetR-like_transc_reg"/>
</dbReference>
<organism evidence="4 5">
    <name type="scientific">Saccharopolyspora montiporae</name>
    <dbReference type="NCBI Taxonomy" id="2781240"/>
    <lineage>
        <taxon>Bacteria</taxon>
        <taxon>Bacillati</taxon>
        <taxon>Actinomycetota</taxon>
        <taxon>Actinomycetes</taxon>
        <taxon>Pseudonocardiales</taxon>
        <taxon>Pseudonocardiaceae</taxon>
        <taxon>Saccharopolyspora</taxon>
    </lineage>
</organism>
<dbReference type="Pfam" id="PF17920">
    <property type="entry name" value="TetR_C_16"/>
    <property type="match status" value="1"/>
</dbReference>
<sequence>MVSGPRRRNDSAATRQALLRAAADLFAEKGFTATTVRDVAGRAGVNQALVFRYFGSKQELFAAVLGSDAELAASEPVDELPRRVLDALVGEEPDAEHHRLLAMLRSCGDADAAQLLRTEVGERYTARLAELSAEPDARLRADLVLAWFLGLGLLRSVLGAESLVRADPEVLERHVLRAVSALLERVEPPDDET</sequence>
<dbReference type="PROSITE" id="PS01081">
    <property type="entry name" value="HTH_TETR_1"/>
    <property type="match status" value="1"/>
</dbReference>
<dbReference type="AlphaFoldDB" id="A0A929B785"/>
<dbReference type="Gene3D" id="1.10.357.10">
    <property type="entry name" value="Tetracycline Repressor, domain 2"/>
    <property type="match status" value="1"/>
</dbReference>
<dbReference type="Proteomes" id="UP000598360">
    <property type="component" value="Unassembled WGS sequence"/>
</dbReference>
<dbReference type="Pfam" id="PF00440">
    <property type="entry name" value="TetR_N"/>
    <property type="match status" value="1"/>
</dbReference>
<reference evidence="4" key="1">
    <citation type="submission" date="2020-10" db="EMBL/GenBank/DDBJ databases">
        <title>Diversity and distribution of actinomycetes associated with coral in the coast of Hainan.</title>
        <authorList>
            <person name="Li F."/>
        </authorList>
    </citation>
    <scope>NUCLEOTIDE SEQUENCE</scope>
    <source>
        <strain evidence="4">HNM0983</strain>
    </source>
</reference>
<dbReference type="PANTHER" id="PTHR30055">
    <property type="entry name" value="HTH-TYPE TRANSCRIPTIONAL REGULATOR RUTR"/>
    <property type="match status" value="1"/>
</dbReference>
<dbReference type="GO" id="GO:0000976">
    <property type="term" value="F:transcription cis-regulatory region binding"/>
    <property type="evidence" value="ECO:0007669"/>
    <property type="project" value="TreeGrafter"/>
</dbReference>
<dbReference type="EMBL" id="JADEYC010000014">
    <property type="protein sequence ID" value="MBE9374519.1"/>
    <property type="molecule type" value="Genomic_DNA"/>
</dbReference>
<dbReference type="InterPro" id="IPR009057">
    <property type="entry name" value="Homeodomain-like_sf"/>
</dbReference>
<accession>A0A929B785</accession>
<dbReference type="PANTHER" id="PTHR30055:SF235">
    <property type="entry name" value="TRANSCRIPTIONAL REGULATORY PROTEIN"/>
    <property type="match status" value="1"/>
</dbReference>
<evidence type="ECO:0000259" key="3">
    <source>
        <dbReference type="PROSITE" id="PS50977"/>
    </source>
</evidence>
<dbReference type="PRINTS" id="PR00455">
    <property type="entry name" value="HTHTETR"/>
</dbReference>
<dbReference type="Gene3D" id="1.10.10.60">
    <property type="entry name" value="Homeodomain-like"/>
    <property type="match status" value="1"/>
</dbReference>
<comment type="caution">
    <text evidence="4">The sequence shown here is derived from an EMBL/GenBank/DDBJ whole genome shotgun (WGS) entry which is preliminary data.</text>
</comment>
<dbReference type="SUPFAM" id="SSF48498">
    <property type="entry name" value="Tetracyclin repressor-like, C-terminal domain"/>
    <property type="match status" value="1"/>
</dbReference>